<proteinExistence type="predicted"/>
<evidence type="ECO:0000313" key="1">
    <source>
        <dbReference type="EMBL" id="GLL07524.1"/>
    </source>
</evidence>
<dbReference type="RefSeq" id="WP_271190117.1">
    <property type="nucleotide sequence ID" value="NZ_BSFP01000100.1"/>
</dbReference>
<organism evidence="1 2">
    <name type="scientific">Dactylosporangium matsuzakiense</name>
    <dbReference type="NCBI Taxonomy" id="53360"/>
    <lineage>
        <taxon>Bacteria</taxon>
        <taxon>Bacillati</taxon>
        <taxon>Actinomycetota</taxon>
        <taxon>Actinomycetes</taxon>
        <taxon>Micromonosporales</taxon>
        <taxon>Micromonosporaceae</taxon>
        <taxon>Dactylosporangium</taxon>
    </lineage>
</organism>
<comment type="caution">
    <text evidence="1">The sequence shown here is derived from an EMBL/GenBank/DDBJ whole genome shotgun (WGS) entry which is preliminary data.</text>
</comment>
<dbReference type="AlphaFoldDB" id="A0A9W6KXZ8"/>
<reference evidence="1" key="1">
    <citation type="journal article" date="2014" name="Int. J. Syst. Evol. Microbiol.">
        <title>Complete genome sequence of Corynebacterium casei LMG S-19264T (=DSM 44701T), isolated from a smear-ripened cheese.</title>
        <authorList>
            <consortium name="US DOE Joint Genome Institute (JGI-PGF)"/>
            <person name="Walter F."/>
            <person name="Albersmeier A."/>
            <person name="Kalinowski J."/>
            <person name="Ruckert C."/>
        </authorList>
    </citation>
    <scope>NUCLEOTIDE SEQUENCE</scope>
    <source>
        <strain evidence="1">VKM Ac-1321</strain>
    </source>
</reference>
<gene>
    <name evidence="1" type="ORF">GCM10017581_092780</name>
</gene>
<sequence length="351" mass="37044">MNVSAAVMTHPTRLAAAQRLCAALAPIDATPAVDPEPHATPGAMRSARLAWAASDPDATHHLVLQDDIELAEGFAAAVAASVALHPDAAISFFVEWGSRTAALVRWAALAGVSWVPMINPYVPTQALVMPAPLARDLAAFLRDETDDAEPDDEAILRFLQRRGTRMLAAVPNLVEHLDLPSLTGNEGHGVRRAACITGEPAAAPGPTVLQLPALLPFLAWVDATATTIDTTDRTFSARTPTLDVLTAHGYDGDRLVAACEPALAGLTDPDGLRAGIDAKYLTELWITAVAMGALGRQYRPGADLDHPAVRAALRTTAPGALRTHVDFAVLERHTDDLAALVTAGLRYGWTA</sequence>
<name>A0A9W6KXZ8_9ACTN</name>
<keyword evidence="2" id="KW-1185">Reference proteome</keyword>
<protein>
    <submittedName>
        <fullName evidence="1">Uncharacterized protein</fullName>
    </submittedName>
</protein>
<dbReference type="Proteomes" id="UP001143480">
    <property type="component" value="Unassembled WGS sequence"/>
</dbReference>
<evidence type="ECO:0000313" key="2">
    <source>
        <dbReference type="Proteomes" id="UP001143480"/>
    </source>
</evidence>
<reference evidence="1" key="2">
    <citation type="submission" date="2023-01" db="EMBL/GenBank/DDBJ databases">
        <authorList>
            <person name="Sun Q."/>
            <person name="Evtushenko L."/>
        </authorList>
    </citation>
    <scope>NUCLEOTIDE SEQUENCE</scope>
    <source>
        <strain evidence="1">VKM Ac-1321</strain>
    </source>
</reference>
<accession>A0A9W6KXZ8</accession>
<dbReference type="EMBL" id="BSFP01000100">
    <property type="protein sequence ID" value="GLL07524.1"/>
    <property type="molecule type" value="Genomic_DNA"/>
</dbReference>